<feature type="transmembrane region" description="Helical" evidence="5">
    <location>
        <begin position="237"/>
        <end position="257"/>
    </location>
</feature>
<evidence type="ECO:0000256" key="2">
    <source>
        <dbReference type="ARBA" id="ARBA00022692"/>
    </source>
</evidence>
<keyword evidence="3 5" id="KW-1133">Transmembrane helix</keyword>
<organism evidence="6 7">
    <name type="scientific">Pelomonas cellulosilytica</name>
    <dbReference type="NCBI Taxonomy" id="2906762"/>
    <lineage>
        <taxon>Bacteria</taxon>
        <taxon>Pseudomonadati</taxon>
        <taxon>Pseudomonadota</taxon>
        <taxon>Betaproteobacteria</taxon>
        <taxon>Burkholderiales</taxon>
        <taxon>Sphaerotilaceae</taxon>
        <taxon>Roseateles</taxon>
    </lineage>
</organism>
<feature type="transmembrane region" description="Helical" evidence="5">
    <location>
        <begin position="206"/>
        <end position="225"/>
    </location>
</feature>
<feature type="transmembrane region" description="Helical" evidence="5">
    <location>
        <begin position="136"/>
        <end position="163"/>
    </location>
</feature>
<evidence type="ECO:0000313" key="6">
    <source>
        <dbReference type="EMBL" id="MCE4556663.1"/>
    </source>
</evidence>
<evidence type="ECO:0000313" key="7">
    <source>
        <dbReference type="Proteomes" id="UP001200741"/>
    </source>
</evidence>
<name>A0ABS8Y136_9BURK</name>
<keyword evidence="5" id="KW-1003">Cell membrane</keyword>
<evidence type="ECO:0000256" key="5">
    <source>
        <dbReference type="RuleBase" id="RU363041"/>
    </source>
</evidence>
<dbReference type="InterPro" id="IPR051598">
    <property type="entry name" value="TSUP/Inactive_protease-like"/>
</dbReference>
<evidence type="ECO:0000256" key="3">
    <source>
        <dbReference type="ARBA" id="ARBA00022989"/>
    </source>
</evidence>
<reference evidence="6 7" key="1">
    <citation type="submission" date="2021-12" db="EMBL/GenBank/DDBJ databases">
        <title>Genome seq of P8.</title>
        <authorList>
            <person name="Seo T."/>
        </authorList>
    </citation>
    <scope>NUCLEOTIDE SEQUENCE [LARGE SCALE GENOMIC DNA]</scope>
    <source>
        <strain evidence="6 7">P8</strain>
    </source>
</reference>
<dbReference type="Pfam" id="PF01925">
    <property type="entry name" value="TauE"/>
    <property type="match status" value="1"/>
</dbReference>
<comment type="similarity">
    <text evidence="5">Belongs to the 4-toluene sulfonate uptake permease (TSUP) (TC 2.A.102) family.</text>
</comment>
<gene>
    <name evidence="6" type="ORF">LXT13_19880</name>
</gene>
<accession>A0ABS8Y136</accession>
<comment type="subcellular location">
    <subcellularLocation>
        <location evidence="5">Cell membrane</location>
        <topology evidence="5">Multi-pass membrane protein</topology>
    </subcellularLocation>
    <subcellularLocation>
        <location evidence="1">Membrane</location>
        <topology evidence="1">Multi-pass membrane protein</topology>
    </subcellularLocation>
</comment>
<dbReference type="Proteomes" id="UP001200741">
    <property type="component" value="Unassembled WGS sequence"/>
</dbReference>
<evidence type="ECO:0000256" key="4">
    <source>
        <dbReference type="ARBA" id="ARBA00023136"/>
    </source>
</evidence>
<keyword evidence="7" id="KW-1185">Reference proteome</keyword>
<feature type="transmembrane region" description="Helical" evidence="5">
    <location>
        <begin position="31"/>
        <end position="49"/>
    </location>
</feature>
<dbReference type="InterPro" id="IPR002781">
    <property type="entry name" value="TM_pro_TauE-like"/>
</dbReference>
<comment type="caution">
    <text evidence="6">The sequence shown here is derived from an EMBL/GenBank/DDBJ whole genome shotgun (WGS) entry which is preliminary data.</text>
</comment>
<feature type="transmembrane region" description="Helical" evidence="5">
    <location>
        <begin position="56"/>
        <end position="77"/>
    </location>
</feature>
<protein>
    <recommendedName>
        <fullName evidence="5">Probable membrane transporter protein</fullName>
    </recommendedName>
</protein>
<keyword evidence="4 5" id="KW-0472">Membrane</keyword>
<sequence>MALGLTGAGGGILAIPLLTFGAGLSQTQAAPIALVAISLAATLGAMLGLRDGVVRYRAALLIGGAGMLVAPAGVWLAHRAPPAALTLSLAVVMALSALTMYRRSLEQPARTGAGRPALPVCYWSAKTGRFVWTRSCAAALTGIGLVAGAISGLLGVGGGFVLVPAFTRLSNLRVDAIVSTSQAVIALVSAAGALAAAGQQDMQWQVALPFTLAAMGALIGARLLARRLSPRLVQRSFALLSGGIATALLVRAAQGGLA</sequence>
<dbReference type="PANTHER" id="PTHR43701:SF2">
    <property type="entry name" value="MEMBRANE TRANSPORTER PROTEIN YJNA-RELATED"/>
    <property type="match status" value="1"/>
</dbReference>
<evidence type="ECO:0000256" key="1">
    <source>
        <dbReference type="ARBA" id="ARBA00004141"/>
    </source>
</evidence>
<keyword evidence="2 5" id="KW-0812">Transmembrane</keyword>
<dbReference type="PANTHER" id="PTHR43701">
    <property type="entry name" value="MEMBRANE TRANSPORTER PROTEIN MJ0441-RELATED"/>
    <property type="match status" value="1"/>
</dbReference>
<dbReference type="EMBL" id="JAJTWU010000008">
    <property type="protein sequence ID" value="MCE4556663.1"/>
    <property type="molecule type" value="Genomic_DNA"/>
</dbReference>
<proteinExistence type="inferred from homology"/>